<dbReference type="SUPFAM" id="SSF75005">
    <property type="entry name" value="Arabinanase/levansucrase/invertase"/>
    <property type="match status" value="1"/>
</dbReference>
<evidence type="ECO:0000256" key="3">
    <source>
        <dbReference type="ARBA" id="ARBA00022801"/>
    </source>
</evidence>
<dbReference type="AlphaFoldDB" id="A0A9X2HUH7"/>
<keyword evidence="3 5" id="KW-0378">Hydrolase</keyword>
<dbReference type="Proteomes" id="UP001139319">
    <property type="component" value="Unassembled WGS sequence"/>
</dbReference>
<gene>
    <name evidence="7" type="ORF">M6D89_04045</name>
</gene>
<dbReference type="InterPro" id="IPR006710">
    <property type="entry name" value="Glyco_hydro_43"/>
</dbReference>
<dbReference type="Pfam" id="PF04616">
    <property type="entry name" value="Glyco_hydro_43"/>
    <property type="match status" value="1"/>
</dbReference>
<feature type="signal peptide" evidence="6">
    <location>
        <begin position="1"/>
        <end position="19"/>
    </location>
</feature>
<keyword evidence="6" id="KW-0732">Signal</keyword>
<dbReference type="InterPro" id="IPR050727">
    <property type="entry name" value="GH43_arabinanases"/>
</dbReference>
<evidence type="ECO:0000313" key="8">
    <source>
        <dbReference type="Proteomes" id="UP001139319"/>
    </source>
</evidence>
<comment type="pathway">
    <text evidence="1">Glycan metabolism; L-arabinan degradation.</text>
</comment>
<evidence type="ECO:0000256" key="1">
    <source>
        <dbReference type="ARBA" id="ARBA00004834"/>
    </source>
</evidence>
<organism evidence="7 8">
    <name type="scientific">Gilvimarinus xylanilyticus</name>
    <dbReference type="NCBI Taxonomy" id="2944139"/>
    <lineage>
        <taxon>Bacteria</taxon>
        <taxon>Pseudomonadati</taxon>
        <taxon>Pseudomonadota</taxon>
        <taxon>Gammaproteobacteria</taxon>
        <taxon>Cellvibrionales</taxon>
        <taxon>Cellvibrionaceae</taxon>
        <taxon>Gilvimarinus</taxon>
    </lineage>
</organism>
<evidence type="ECO:0000256" key="4">
    <source>
        <dbReference type="ARBA" id="ARBA00023295"/>
    </source>
</evidence>
<dbReference type="CDD" id="cd08983">
    <property type="entry name" value="GH43_Bt3655-like"/>
    <property type="match status" value="1"/>
</dbReference>
<dbReference type="RefSeq" id="WP_253966741.1">
    <property type="nucleotide sequence ID" value="NZ_JAMFTH010000001.1"/>
</dbReference>
<reference evidence="7" key="2">
    <citation type="submission" date="2023-01" db="EMBL/GenBank/DDBJ databases">
        <title>Gilvimarinus xylanilyticus HB14 isolated from Caulerpa lentillifera aquaculture base in Hainan, China.</title>
        <authorList>
            <person name="Zhang Y.-J."/>
        </authorList>
    </citation>
    <scope>NUCLEOTIDE SEQUENCE</scope>
    <source>
        <strain evidence="7">HB14</strain>
    </source>
</reference>
<sequence>MIRALARLLTVTILSTLLAACANKPQPQTAYIFSSFRDNGESGLHLAYSRDGYRWQPLNQDKPLLKSTIGQGLMRDPCIILGPDGRYHMVWTTGWWDKGIGIAHSDNLIDWSEPEFVPVMAHEPTARNSWAPEIIWDDEREQYVIYWASTIPGRFPATEDTGDDGLNHRIYYTATKDFKNYSETQLFYQPDFNVIDSTIVKDGDDYVMVLKDETRHPPAKYLQVTRSNSLYGPWQTPLEPFTPKDLWVEGPTILRLPDSWLVYYDEYTSKAFGAMKTQDFIHWEDVSEQIHMPEGSRHGTVLQLPLSELEALLWSETG</sequence>
<dbReference type="PANTHER" id="PTHR43301">
    <property type="entry name" value="ARABINAN ENDO-1,5-ALPHA-L-ARABINOSIDASE"/>
    <property type="match status" value="1"/>
</dbReference>
<dbReference type="PANTHER" id="PTHR43301:SF3">
    <property type="entry name" value="ARABINAN ENDO-1,5-ALPHA-L-ARABINOSIDASE A-RELATED"/>
    <property type="match status" value="1"/>
</dbReference>
<dbReference type="InterPro" id="IPR023296">
    <property type="entry name" value="Glyco_hydro_beta-prop_sf"/>
</dbReference>
<dbReference type="GO" id="GO:0004553">
    <property type="term" value="F:hydrolase activity, hydrolyzing O-glycosyl compounds"/>
    <property type="evidence" value="ECO:0007669"/>
    <property type="project" value="InterPro"/>
</dbReference>
<evidence type="ECO:0000313" key="7">
    <source>
        <dbReference type="EMBL" id="MCP8898465.1"/>
    </source>
</evidence>
<dbReference type="EMBL" id="JAMFTH010000001">
    <property type="protein sequence ID" value="MCP8898465.1"/>
    <property type="molecule type" value="Genomic_DNA"/>
</dbReference>
<keyword evidence="8" id="KW-1185">Reference proteome</keyword>
<protein>
    <submittedName>
        <fullName evidence="7">Glycoside hydrolase family 43 protein</fullName>
    </submittedName>
</protein>
<keyword evidence="4 5" id="KW-0326">Glycosidase</keyword>
<reference evidence="7" key="1">
    <citation type="submission" date="2022-05" db="EMBL/GenBank/DDBJ databases">
        <authorList>
            <person name="Sun H.-N."/>
        </authorList>
    </citation>
    <scope>NUCLEOTIDE SEQUENCE</scope>
    <source>
        <strain evidence="7">HB14</strain>
    </source>
</reference>
<name>A0A9X2HUH7_9GAMM</name>
<comment type="similarity">
    <text evidence="2 5">Belongs to the glycosyl hydrolase 43 family.</text>
</comment>
<comment type="caution">
    <text evidence="7">The sequence shown here is derived from an EMBL/GenBank/DDBJ whole genome shotgun (WGS) entry which is preliminary data.</text>
</comment>
<dbReference type="Gene3D" id="2.115.10.20">
    <property type="entry name" value="Glycosyl hydrolase domain, family 43"/>
    <property type="match status" value="1"/>
</dbReference>
<dbReference type="GO" id="GO:0005975">
    <property type="term" value="P:carbohydrate metabolic process"/>
    <property type="evidence" value="ECO:0007669"/>
    <property type="project" value="InterPro"/>
</dbReference>
<proteinExistence type="inferred from homology"/>
<evidence type="ECO:0000256" key="6">
    <source>
        <dbReference type="SAM" id="SignalP"/>
    </source>
</evidence>
<dbReference type="PROSITE" id="PS51257">
    <property type="entry name" value="PROKAR_LIPOPROTEIN"/>
    <property type="match status" value="1"/>
</dbReference>
<evidence type="ECO:0000256" key="2">
    <source>
        <dbReference type="ARBA" id="ARBA00009865"/>
    </source>
</evidence>
<evidence type="ECO:0000256" key="5">
    <source>
        <dbReference type="RuleBase" id="RU361187"/>
    </source>
</evidence>
<feature type="chain" id="PRO_5040790982" evidence="6">
    <location>
        <begin position="20"/>
        <end position="318"/>
    </location>
</feature>
<accession>A0A9X2HUH7</accession>